<dbReference type="AlphaFoldDB" id="A0A6I6SHL1"/>
<organism evidence="2 3">
    <name type="scientific">Billgrantia tianxiuensis</name>
    <dbReference type="NCBI Taxonomy" id="2497861"/>
    <lineage>
        <taxon>Bacteria</taxon>
        <taxon>Pseudomonadati</taxon>
        <taxon>Pseudomonadota</taxon>
        <taxon>Gammaproteobacteria</taxon>
        <taxon>Oceanospirillales</taxon>
        <taxon>Halomonadaceae</taxon>
        <taxon>Billgrantia</taxon>
    </lineage>
</organism>
<keyword evidence="1" id="KW-0812">Transmembrane</keyword>
<protein>
    <recommendedName>
        <fullName evidence="4">DUF4760 domain-containing protein</fullName>
    </recommendedName>
</protein>
<dbReference type="Proteomes" id="UP000464013">
    <property type="component" value="Chromosome"/>
</dbReference>
<evidence type="ECO:0008006" key="4">
    <source>
        <dbReference type="Google" id="ProtNLM"/>
    </source>
</evidence>
<sequence length="206" mass="23989">MDFKYIWPIVGIVLGWLLAGISAGWRGRLERKRVTAKLLTRIIYIYEDLLMLQSITEPLKDISEDWESHEKLRQYVVGKHFLSSGDSLSALDTLIDEYSQYKPLEAVKLRGLMRLITKHKNVKLLGSSREEQKYIFLLSVYEVGLDQCETAIKNSLVRIANSHGLYMWLKIMKFVKEKDKRNQISNSVLDEIYAEYQKNSEQPVSE</sequence>
<evidence type="ECO:0000313" key="2">
    <source>
        <dbReference type="EMBL" id="QHC50009.1"/>
    </source>
</evidence>
<gene>
    <name evidence="2" type="ORF">EKK97_10915</name>
</gene>
<evidence type="ECO:0000313" key="3">
    <source>
        <dbReference type="Proteomes" id="UP000464013"/>
    </source>
</evidence>
<feature type="transmembrane region" description="Helical" evidence="1">
    <location>
        <begin position="6"/>
        <end position="25"/>
    </location>
</feature>
<dbReference type="KEGG" id="htx:EKK97_10915"/>
<accession>A0A6I6SHL1</accession>
<keyword evidence="1" id="KW-1133">Transmembrane helix</keyword>
<dbReference type="RefSeq" id="WP_159551825.1">
    <property type="nucleotide sequence ID" value="NZ_CP035042.1"/>
</dbReference>
<dbReference type="EMBL" id="CP035042">
    <property type="protein sequence ID" value="QHC50009.1"/>
    <property type="molecule type" value="Genomic_DNA"/>
</dbReference>
<reference evidence="2 3" key="1">
    <citation type="submission" date="2019-01" db="EMBL/GenBank/DDBJ databases">
        <title>Complete genome of a denitifying bacterium Halomons sp. BC-M4-5.</title>
        <authorList>
            <person name="Wang L."/>
            <person name="Shao Z."/>
        </authorList>
    </citation>
    <scope>NUCLEOTIDE SEQUENCE [LARGE SCALE GENOMIC DNA]</scope>
    <source>
        <strain evidence="2 3">BC-M4-5</strain>
    </source>
</reference>
<proteinExistence type="predicted"/>
<name>A0A6I6SHL1_9GAMM</name>
<keyword evidence="3" id="KW-1185">Reference proteome</keyword>
<keyword evidence="1" id="KW-0472">Membrane</keyword>
<evidence type="ECO:0000256" key="1">
    <source>
        <dbReference type="SAM" id="Phobius"/>
    </source>
</evidence>